<gene>
    <name evidence="3" type="ORF">BG845_02034</name>
</gene>
<feature type="domain" description="Purine catabolism PurC-like" evidence="1">
    <location>
        <begin position="22"/>
        <end position="127"/>
    </location>
</feature>
<dbReference type="Pfam" id="PF07905">
    <property type="entry name" value="PucR"/>
    <property type="match status" value="1"/>
</dbReference>
<dbReference type="STRING" id="2074.BG845_02034"/>
<evidence type="ECO:0000259" key="2">
    <source>
        <dbReference type="Pfam" id="PF13556"/>
    </source>
</evidence>
<dbReference type="Pfam" id="PF13556">
    <property type="entry name" value="HTH_30"/>
    <property type="match status" value="1"/>
</dbReference>
<proteinExistence type="predicted"/>
<dbReference type="InterPro" id="IPR025736">
    <property type="entry name" value="PucR_C-HTH_dom"/>
</dbReference>
<dbReference type="Proteomes" id="UP000194360">
    <property type="component" value="Unassembled WGS sequence"/>
</dbReference>
<evidence type="ECO:0000313" key="3">
    <source>
        <dbReference type="EMBL" id="OSY41543.1"/>
    </source>
</evidence>
<organism evidence="3 4">
    <name type="scientific">Pseudonocardia autotrophica</name>
    <name type="common">Amycolata autotrophica</name>
    <name type="synonym">Nocardia autotrophica</name>
    <dbReference type="NCBI Taxonomy" id="2074"/>
    <lineage>
        <taxon>Bacteria</taxon>
        <taxon>Bacillati</taxon>
        <taxon>Actinomycetota</taxon>
        <taxon>Actinomycetes</taxon>
        <taxon>Pseudonocardiales</taxon>
        <taxon>Pseudonocardiaceae</taxon>
        <taxon>Pseudonocardia</taxon>
    </lineage>
</organism>
<comment type="caution">
    <text evidence="3">The sequence shown here is derived from an EMBL/GenBank/DDBJ whole genome shotgun (WGS) entry which is preliminary data.</text>
</comment>
<evidence type="ECO:0000313" key="4">
    <source>
        <dbReference type="Proteomes" id="UP000194360"/>
    </source>
</evidence>
<accession>A0A1Y2N247</accession>
<dbReference type="AlphaFoldDB" id="A0A1Y2N247"/>
<sequence length="359" mass="38355">MPVEPDEPPIPVREVLGWAPGLRLVGADVGLDRPVRWAQATDLLDPSPYLRGSELVLVTGLSMVDDAAARAFVTALAPTRPAAIGYAIGVVHARAPVVLVREANRRGIPVFEIPTDVPFIHFTEQLSRERMDHQQRRQHGHLVELVRLGRAGTEVLLQRAPGLDGDHHALQVTVHARGPSPGPPVSPSGRMLVADLGDRIVVVHRVGESLPAGTGPAVGTSGPGRPADLPRLLGQAVAAFDLARSRGRPATAADLASLDSLARCLPAAYLQPFHEHLWEPLARHDRVHGTELLATIRTLVACAGSVRECGRRMYLHPNSVRKRISRIQAVTGRDPADPADLAALTVALTYAEGPAPPPA</sequence>
<evidence type="ECO:0000259" key="1">
    <source>
        <dbReference type="Pfam" id="PF07905"/>
    </source>
</evidence>
<keyword evidence="4" id="KW-1185">Reference proteome</keyword>
<reference evidence="3 4" key="1">
    <citation type="submission" date="2016-09" db="EMBL/GenBank/DDBJ databases">
        <title>Pseudonocardia autotrophica DSM535, a candidate organism with high potential of specific P450 cytochromes.</title>
        <authorList>
            <person name="Grumaz C."/>
            <person name="Vainshtein Y."/>
            <person name="Kirstahler P."/>
            <person name="Sohn K."/>
        </authorList>
    </citation>
    <scope>NUCLEOTIDE SEQUENCE [LARGE SCALE GENOMIC DNA]</scope>
    <source>
        <strain evidence="3 4">DSM 535</strain>
    </source>
</reference>
<dbReference type="OrthoDB" id="3170447at2"/>
<dbReference type="PANTHER" id="PTHR33744:SF7">
    <property type="entry name" value="PUCR FAMILY TRANSCRIPTIONAL REGULATOR"/>
    <property type="match status" value="1"/>
</dbReference>
<dbReference type="InterPro" id="IPR051448">
    <property type="entry name" value="CdaR-like_regulators"/>
</dbReference>
<dbReference type="EMBL" id="MIGB01000008">
    <property type="protein sequence ID" value="OSY41543.1"/>
    <property type="molecule type" value="Genomic_DNA"/>
</dbReference>
<dbReference type="InterPro" id="IPR042070">
    <property type="entry name" value="PucR_C-HTH_sf"/>
</dbReference>
<name>A0A1Y2N247_PSEAH</name>
<dbReference type="PANTHER" id="PTHR33744">
    <property type="entry name" value="CARBOHYDRATE DIACID REGULATOR"/>
    <property type="match status" value="1"/>
</dbReference>
<feature type="domain" description="PucR C-terminal helix-turn-helix" evidence="2">
    <location>
        <begin position="292"/>
        <end position="348"/>
    </location>
</feature>
<protein>
    <submittedName>
        <fullName evidence="3">Purine catabolism regulatory protein-like family protein</fullName>
    </submittedName>
</protein>
<dbReference type="Gene3D" id="1.10.10.2840">
    <property type="entry name" value="PucR C-terminal helix-turn-helix domain"/>
    <property type="match status" value="1"/>
</dbReference>
<dbReference type="RefSeq" id="WP_085912303.1">
    <property type="nucleotide sequence ID" value="NZ_AP018920.1"/>
</dbReference>
<dbReference type="InterPro" id="IPR012914">
    <property type="entry name" value="PucR_dom"/>
</dbReference>